<keyword evidence="3" id="KW-1185">Reference proteome</keyword>
<protein>
    <recommendedName>
        <fullName evidence="4">Esterase</fullName>
    </recommendedName>
</protein>
<evidence type="ECO:0000313" key="3">
    <source>
        <dbReference type="Proteomes" id="UP000677913"/>
    </source>
</evidence>
<keyword evidence="1" id="KW-0812">Transmembrane</keyword>
<dbReference type="SUPFAM" id="SSF53474">
    <property type="entry name" value="alpha/beta-Hydrolases"/>
    <property type="match status" value="1"/>
</dbReference>
<feature type="transmembrane region" description="Helical" evidence="1">
    <location>
        <begin position="6"/>
        <end position="27"/>
    </location>
</feature>
<keyword evidence="1" id="KW-1133">Transmembrane helix</keyword>
<dbReference type="PANTHER" id="PTHR48098:SF1">
    <property type="entry name" value="DIACYLGLYCEROL ACYLTRANSFERASE_MYCOLYLTRANSFERASE AG85A"/>
    <property type="match status" value="1"/>
</dbReference>
<comment type="caution">
    <text evidence="2">The sequence shown here is derived from an EMBL/GenBank/DDBJ whole genome shotgun (WGS) entry which is preliminary data.</text>
</comment>
<evidence type="ECO:0008006" key="4">
    <source>
        <dbReference type="Google" id="ProtNLM"/>
    </source>
</evidence>
<dbReference type="InterPro" id="IPR029058">
    <property type="entry name" value="AB_hydrolase_fold"/>
</dbReference>
<dbReference type="PANTHER" id="PTHR48098">
    <property type="entry name" value="ENTEROCHELIN ESTERASE-RELATED"/>
    <property type="match status" value="1"/>
</dbReference>
<gene>
    <name evidence="2" type="ORF">KGA66_20600</name>
</gene>
<evidence type="ECO:0000256" key="1">
    <source>
        <dbReference type="SAM" id="Phobius"/>
    </source>
</evidence>
<dbReference type="InterPro" id="IPR000801">
    <property type="entry name" value="Esterase-like"/>
</dbReference>
<proteinExistence type="predicted"/>
<dbReference type="Gene3D" id="3.40.50.1820">
    <property type="entry name" value="alpha/beta hydrolase"/>
    <property type="match status" value="1"/>
</dbReference>
<dbReference type="RefSeq" id="WP_211469821.1">
    <property type="nucleotide sequence ID" value="NZ_JAGSXH010000085.1"/>
</dbReference>
<dbReference type="InterPro" id="IPR050583">
    <property type="entry name" value="Mycobacterial_A85_antigen"/>
</dbReference>
<dbReference type="GO" id="GO:0016747">
    <property type="term" value="F:acyltransferase activity, transferring groups other than amino-acyl groups"/>
    <property type="evidence" value="ECO:0007669"/>
    <property type="project" value="TreeGrafter"/>
</dbReference>
<dbReference type="Proteomes" id="UP000677913">
    <property type="component" value="Unassembled WGS sequence"/>
</dbReference>
<reference evidence="2" key="1">
    <citation type="submission" date="2021-04" db="EMBL/GenBank/DDBJ databases">
        <title>Genome based classification of Actinospica acidithermotolerans sp. nov., an actinobacterium isolated from an Indonesian hot spring.</title>
        <authorList>
            <person name="Kusuma A.B."/>
            <person name="Putra K.E."/>
            <person name="Nafisah S."/>
            <person name="Loh J."/>
            <person name="Nouioui I."/>
            <person name="Goodfellow M."/>
        </authorList>
    </citation>
    <scope>NUCLEOTIDE SEQUENCE</scope>
    <source>
        <strain evidence="2">DSM 45618</strain>
    </source>
</reference>
<dbReference type="AlphaFoldDB" id="A0A8J7WUN3"/>
<dbReference type="EMBL" id="JAGSXH010000085">
    <property type="protein sequence ID" value="MBS2965464.1"/>
    <property type="molecule type" value="Genomic_DNA"/>
</dbReference>
<organism evidence="2 3">
    <name type="scientific">Actinocrinis puniceicyclus</name>
    <dbReference type="NCBI Taxonomy" id="977794"/>
    <lineage>
        <taxon>Bacteria</taxon>
        <taxon>Bacillati</taxon>
        <taxon>Actinomycetota</taxon>
        <taxon>Actinomycetes</taxon>
        <taxon>Catenulisporales</taxon>
        <taxon>Actinospicaceae</taxon>
        <taxon>Actinocrinis</taxon>
    </lineage>
</organism>
<feature type="transmembrane region" description="Helical" evidence="1">
    <location>
        <begin position="39"/>
        <end position="61"/>
    </location>
</feature>
<name>A0A8J7WUN3_9ACTN</name>
<evidence type="ECO:0000313" key="2">
    <source>
        <dbReference type="EMBL" id="MBS2965464.1"/>
    </source>
</evidence>
<sequence length="394" mass="41810">MLSLDGAPFLTLLAIITLALFAGVIVLWPRLGGSGVKPVAGRVGLFAVAQLSALALFAALVNADFEFYASWSDLFGTLHPKNTITMAQPSPVAAVASAGGNVSAVPGGPSGRNTALVVDGKGGSALLGGSDPKKYGQIQYVKITGPRSGLTQNVQIYLPPQYFQPKYENLRFPAALVPSGFPGSADEMSTRLRFPARLLAGIQDGADRPVVLIMLTPMIVSGRDTECTDVPGGPQALTFWVEDIPTAVQSAYRVQSGARYWGVVGDSTGGYCAVKIPMLYSDRFAAGASISGYFAALQDSTTGTLYGDSQDVRNENDLMWRIRHLPSPPVSLFLTASRQGDENYSATMQFVGLAKPPTLITTDISDIGGHNFNTWYNDVPDALKWLTNTLAPAQ</sequence>
<accession>A0A8J7WUN3</accession>
<dbReference type="Pfam" id="PF00756">
    <property type="entry name" value="Esterase"/>
    <property type="match status" value="1"/>
</dbReference>
<keyword evidence="1" id="KW-0472">Membrane</keyword>